<gene>
    <name evidence="1" type="ORF">GCM10025868_17260</name>
</gene>
<sequence>MALVKTALTAVALGATAYSRVLGKRVSNAEDVPVSDGTTPSTSTPADVAAAQRQAKVMQWVIPAVTGALVVVSSFAGEQQRTSNVVSGVARRAFGR</sequence>
<dbReference type="EMBL" id="BSUZ01000001">
    <property type="protein sequence ID" value="GMA86476.1"/>
    <property type="molecule type" value="Genomic_DNA"/>
</dbReference>
<protein>
    <recommendedName>
        <fullName evidence="3">DUF4235 domain-containing protein</fullName>
    </recommendedName>
</protein>
<reference evidence="2" key="1">
    <citation type="journal article" date="2019" name="Int. J. Syst. Evol. Microbiol.">
        <title>The Global Catalogue of Microorganisms (GCM) 10K type strain sequencing project: providing services to taxonomists for standard genome sequencing and annotation.</title>
        <authorList>
            <consortium name="The Broad Institute Genomics Platform"/>
            <consortium name="The Broad Institute Genome Sequencing Center for Infectious Disease"/>
            <person name="Wu L."/>
            <person name="Ma J."/>
        </authorList>
    </citation>
    <scope>NUCLEOTIDE SEQUENCE [LARGE SCALE GENOMIC DNA]</scope>
    <source>
        <strain evidence="2">NBRC 108730</strain>
    </source>
</reference>
<evidence type="ECO:0008006" key="3">
    <source>
        <dbReference type="Google" id="ProtNLM"/>
    </source>
</evidence>
<comment type="caution">
    <text evidence="1">The sequence shown here is derived from an EMBL/GenBank/DDBJ whole genome shotgun (WGS) entry which is preliminary data.</text>
</comment>
<dbReference type="Proteomes" id="UP001157017">
    <property type="component" value="Unassembled WGS sequence"/>
</dbReference>
<name>A0ABQ6JFZ9_9ACTN</name>
<accession>A0ABQ6JFZ9</accession>
<organism evidence="1 2">
    <name type="scientific">Angustibacter aerolatus</name>
    <dbReference type="NCBI Taxonomy" id="1162965"/>
    <lineage>
        <taxon>Bacteria</taxon>
        <taxon>Bacillati</taxon>
        <taxon>Actinomycetota</taxon>
        <taxon>Actinomycetes</taxon>
        <taxon>Kineosporiales</taxon>
        <taxon>Kineosporiaceae</taxon>
    </lineage>
</organism>
<proteinExistence type="predicted"/>
<evidence type="ECO:0000313" key="2">
    <source>
        <dbReference type="Proteomes" id="UP001157017"/>
    </source>
</evidence>
<keyword evidence="2" id="KW-1185">Reference proteome</keyword>
<evidence type="ECO:0000313" key="1">
    <source>
        <dbReference type="EMBL" id="GMA86476.1"/>
    </source>
</evidence>